<reference evidence="3 4" key="1">
    <citation type="submission" date="2016-01" db="EMBL/GenBank/DDBJ databases">
        <title>The new phylogeny of the genus Mycobacterium.</title>
        <authorList>
            <person name="Tarcisio F."/>
            <person name="Conor M."/>
            <person name="Antonella G."/>
            <person name="Elisabetta G."/>
            <person name="Giulia F.S."/>
            <person name="Sara T."/>
            <person name="Anna F."/>
            <person name="Clotilde B."/>
            <person name="Roberto B."/>
            <person name="Veronica D.S."/>
            <person name="Fabio R."/>
            <person name="Monica P."/>
            <person name="Olivier J."/>
            <person name="Enrico T."/>
            <person name="Nicola S."/>
        </authorList>
    </citation>
    <scope>NUCLEOTIDE SEQUENCE [LARGE SCALE GENOMIC DNA]</scope>
    <source>
        <strain evidence="3 4">DSM 44179</strain>
    </source>
</reference>
<keyword evidence="4" id="KW-1185">Reference proteome</keyword>
<dbReference type="AlphaFoldDB" id="A0A1X1R4L2"/>
<dbReference type="EMBL" id="LQOJ01000053">
    <property type="protein sequence ID" value="ORU99292.1"/>
    <property type="molecule type" value="Genomic_DNA"/>
</dbReference>
<feature type="region of interest" description="Disordered" evidence="1">
    <location>
        <begin position="22"/>
        <end position="43"/>
    </location>
</feature>
<accession>A0A1X1R4L2</accession>
<feature type="signal peptide" evidence="2">
    <location>
        <begin position="1"/>
        <end position="19"/>
    </location>
</feature>
<evidence type="ECO:0000256" key="2">
    <source>
        <dbReference type="SAM" id="SignalP"/>
    </source>
</evidence>
<gene>
    <name evidence="3" type="ORF">AWC04_16775</name>
</gene>
<feature type="chain" id="PRO_5043724919" evidence="2">
    <location>
        <begin position="20"/>
        <end position="264"/>
    </location>
</feature>
<comment type="caution">
    <text evidence="3">The sequence shown here is derived from an EMBL/GenBank/DDBJ whole genome shotgun (WGS) entry which is preliminary data.</text>
</comment>
<name>A0A1X1R4L2_MYCFA</name>
<dbReference type="Proteomes" id="UP000193484">
    <property type="component" value="Unassembled WGS sequence"/>
</dbReference>
<keyword evidence="2" id="KW-0732">Signal</keyword>
<proteinExistence type="predicted"/>
<protein>
    <submittedName>
        <fullName evidence="3">Uncharacterized protein</fullName>
    </submittedName>
</protein>
<dbReference type="RefSeq" id="WP_234810641.1">
    <property type="nucleotide sequence ID" value="NZ_AP022603.1"/>
</dbReference>
<evidence type="ECO:0000313" key="4">
    <source>
        <dbReference type="Proteomes" id="UP000193484"/>
    </source>
</evidence>
<feature type="compositionally biased region" description="Pro residues" evidence="1">
    <location>
        <begin position="22"/>
        <end position="33"/>
    </location>
</feature>
<sequence>MLAAVLVATGLAALTQLGAAPPDPAPRAAPPAPAGAAAPEPVPPTIEGRRIIVGGAPGPIRQRVTAHIGAAITAVDGFWGTDWPTEIVIETVDSDREFTARTGLSEPMAAAAVAGWVDPARGIAAGQAIVIAPGAAGIGDDALQTVLTHELFHYATRAHTALDAPRWLQEGVADYVARPAPRHPAVPDRLPDDADFTGTGAALSAGYDRAWLLARFIAERYGPDRLRALYAAGAGPGHPDPDTALRRTLGVDPAELFAQWRATA</sequence>
<dbReference type="STRING" id="1793.AWC04_16775"/>
<organism evidence="3 4">
    <name type="scientific">Mycolicibacterium fallax</name>
    <name type="common">Mycobacterium fallax</name>
    <dbReference type="NCBI Taxonomy" id="1793"/>
    <lineage>
        <taxon>Bacteria</taxon>
        <taxon>Bacillati</taxon>
        <taxon>Actinomycetota</taxon>
        <taxon>Actinomycetes</taxon>
        <taxon>Mycobacteriales</taxon>
        <taxon>Mycobacteriaceae</taxon>
        <taxon>Mycolicibacterium</taxon>
    </lineage>
</organism>
<evidence type="ECO:0000313" key="3">
    <source>
        <dbReference type="EMBL" id="ORU99292.1"/>
    </source>
</evidence>
<evidence type="ECO:0000256" key="1">
    <source>
        <dbReference type="SAM" id="MobiDB-lite"/>
    </source>
</evidence>